<keyword evidence="2" id="KW-1185">Reference proteome</keyword>
<sequence>MPLSPTIESTVKNDDNFLLTKITNVEEDFNYISRFCLTPTLSSLETHEPSGMVFLIRIAYIRYQIWMEVIIYGGDVQSSIC</sequence>
<protein>
    <submittedName>
        <fullName evidence="1">17332_t:CDS:1</fullName>
    </submittedName>
</protein>
<evidence type="ECO:0000313" key="2">
    <source>
        <dbReference type="Proteomes" id="UP000789702"/>
    </source>
</evidence>
<organism evidence="1 2">
    <name type="scientific">Dentiscutata heterogama</name>
    <dbReference type="NCBI Taxonomy" id="1316150"/>
    <lineage>
        <taxon>Eukaryota</taxon>
        <taxon>Fungi</taxon>
        <taxon>Fungi incertae sedis</taxon>
        <taxon>Mucoromycota</taxon>
        <taxon>Glomeromycotina</taxon>
        <taxon>Glomeromycetes</taxon>
        <taxon>Diversisporales</taxon>
        <taxon>Gigasporaceae</taxon>
        <taxon>Dentiscutata</taxon>
    </lineage>
</organism>
<dbReference type="Proteomes" id="UP000789702">
    <property type="component" value="Unassembled WGS sequence"/>
</dbReference>
<proteinExistence type="predicted"/>
<reference evidence="1" key="1">
    <citation type="submission" date="2021-06" db="EMBL/GenBank/DDBJ databases">
        <authorList>
            <person name="Kallberg Y."/>
            <person name="Tangrot J."/>
            <person name="Rosling A."/>
        </authorList>
    </citation>
    <scope>NUCLEOTIDE SEQUENCE</scope>
    <source>
        <strain evidence="1">IL203A</strain>
    </source>
</reference>
<dbReference type="EMBL" id="CAJVPU010000830">
    <property type="protein sequence ID" value="CAG8463415.1"/>
    <property type="molecule type" value="Genomic_DNA"/>
</dbReference>
<gene>
    <name evidence="1" type="ORF">DHETER_LOCUS1386</name>
</gene>
<accession>A0ACA9KB06</accession>
<evidence type="ECO:0000313" key="1">
    <source>
        <dbReference type="EMBL" id="CAG8463415.1"/>
    </source>
</evidence>
<name>A0ACA9KB06_9GLOM</name>
<comment type="caution">
    <text evidence="1">The sequence shown here is derived from an EMBL/GenBank/DDBJ whole genome shotgun (WGS) entry which is preliminary data.</text>
</comment>